<sequence>MSFFDKVEDNTAVRSEKRQQEKGDNFSEEYISELWDFTHTSLFYREHDDLPYLLDVKLDNHLFRTRVQYSNPAYNCFLFWESRPGAHRRRVHHFAPLLKGFDCSTSGDEKKGRRLRIEYLWVGYLPQSTTVTRLDLSSRDLCDFRRSVRPNSPKSAFTQ</sequence>
<evidence type="ECO:0000313" key="2">
    <source>
        <dbReference type="EMBL" id="MBA0577226.1"/>
    </source>
</evidence>
<feature type="region of interest" description="Disordered" evidence="1">
    <location>
        <begin position="1"/>
        <end position="21"/>
    </location>
</feature>
<comment type="caution">
    <text evidence="2">The sequence shown here is derived from an EMBL/GenBank/DDBJ whole genome shotgun (WGS) entry which is preliminary data.</text>
</comment>
<name>A0A7J8NK10_9ROSI</name>
<dbReference type="Proteomes" id="UP000593572">
    <property type="component" value="Unassembled WGS sequence"/>
</dbReference>
<proteinExistence type="predicted"/>
<evidence type="ECO:0000256" key="1">
    <source>
        <dbReference type="SAM" id="MobiDB-lite"/>
    </source>
</evidence>
<gene>
    <name evidence="2" type="ORF">Golob_024421</name>
</gene>
<evidence type="ECO:0000313" key="3">
    <source>
        <dbReference type="Proteomes" id="UP000593572"/>
    </source>
</evidence>
<organism evidence="2 3">
    <name type="scientific">Gossypium lobatum</name>
    <dbReference type="NCBI Taxonomy" id="34289"/>
    <lineage>
        <taxon>Eukaryota</taxon>
        <taxon>Viridiplantae</taxon>
        <taxon>Streptophyta</taxon>
        <taxon>Embryophyta</taxon>
        <taxon>Tracheophyta</taxon>
        <taxon>Spermatophyta</taxon>
        <taxon>Magnoliopsida</taxon>
        <taxon>eudicotyledons</taxon>
        <taxon>Gunneridae</taxon>
        <taxon>Pentapetalae</taxon>
        <taxon>rosids</taxon>
        <taxon>malvids</taxon>
        <taxon>Malvales</taxon>
        <taxon>Malvaceae</taxon>
        <taxon>Malvoideae</taxon>
        <taxon>Gossypium</taxon>
    </lineage>
</organism>
<dbReference type="AlphaFoldDB" id="A0A7J8NK10"/>
<accession>A0A7J8NK10</accession>
<keyword evidence="3" id="KW-1185">Reference proteome</keyword>
<reference evidence="2 3" key="1">
    <citation type="journal article" date="2019" name="Genome Biol. Evol.">
        <title>Insights into the evolution of the New World diploid cottons (Gossypium, subgenus Houzingenia) based on genome sequencing.</title>
        <authorList>
            <person name="Grover C.E."/>
            <person name="Arick M.A. 2nd"/>
            <person name="Thrash A."/>
            <person name="Conover J.L."/>
            <person name="Sanders W.S."/>
            <person name="Peterson D.G."/>
            <person name="Frelichowski J.E."/>
            <person name="Scheffler J.A."/>
            <person name="Scheffler B.E."/>
            <person name="Wendel J.F."/>
        </authorList>
    </citation>
    <scope>NUCLEOTIDE SEQUENCE [LARGE SCALE GENOMIC DNA]</scope>
    <source>
        <strain evidence="2">157</strain>
        <tissue evidence="2">Leaf</tissue>
    </source>
</reference>
<feature type="non-terminal residue" evidence="2">
    <location>
        <position position="159"/>
    </location>
</feature>
<dbReference type="EMBL" id="JABEZX010354192">
    <property type="protein sequence ID" value="MBA0577226.1"/>
    <property type="molecule type" value="Genomic_DNA"/>
</dbReference>
<protein>
    <submittedName>
        <fullName evidence="2">Uncharacterized protein</fullName>
    </submittedName>
</protein>